<dbReference type="EMBL" id="CAJVPJ010003212">
    <property type="protein sequence ID" value="CAG8636818.1"/>
    <property type="molecule type" value="Genomic_DNA"/>
</dbReference>
<accession>A0A9N9DFC1</accession>
<reference evidence="2" key="1">
    <citation type="submission" date="2021-06" db="EMBL/GenBank/DDBJ databases">
        <authorList>
            <person name="Kallberg Y."/>
            <person name="Tangrot J."/>
            <person name="Rosling A."/>
        </authorList>
    </citation>
    <scope>NUCLEOTIDE SEQUENCE</scope>
    <source>
        <strain evidence="2">IA702</strain>
    </source>
</reference>
<dbReference type="Pfam" id="PF02399">
    <property type="entry name" value="Herpes_ori_bp"/>
    <property type="match status" value="1"/>
</dbReference>
<dbReference type="OrthoDB" id="2338029at2759"/>
<dbReference type="InterPro" id="IPR027417">
    <property type="entry name" value="P-loop_NTPase"/>
</dbReference>
<dbReference type="InterPro" id="IPR003450">
    <property type="entry name" value="Replication_origin-bd"/>
</dbReference>
<evidence type="ECO:0000313" key="2">
    <source>
        <dbReference type="EMBL" id="CAG8636818.1"/>
    </source>
</evidence>
<protein>
    <submittedName>
        <fullName evidence="2">6957_t:CDS:1</fullName>
    </submittedName>
</protein>
<comment type="caution">
    <text evidence="2">The sequence shown here is derived from an EMBL/GenBank/DDBJ whole genome shotgun (WGS) entry which is preliminary data.</text>
</comment>
<proteinExistence type="predicted"/>
<dbReference type="AlphaFoldDB" id="A0A9N9DFC1"/>
<dbReference type="GO" id="GO:0005524">
    <property type="term" value="F:ATP binding"/>
    <property type="evidence" value="ECO:0007669"/>
    <property type="project" value="InterPro"/>
</dbReference>
<keyword evidence="3" id="KW-1185">Reference proteome</keyword>
<evidence type="ECO:0000313" key="3">
    <source>
        <dbReference type="Proteomes" id="UP000789572"/>
    </source>
</evidence>
<dbReference type="GO" id="GO:0003688">
    <property type="term" value="F:DNA replication origin binding"/>
    <property type="evidence" value="ECO:0007669"/>
    <property type="project" value="InterPro"/>
</dbReference>
<dbReference type="GO" id="GO:0006260">
    <property type="term" value="P:DNA replication"/>
    <property type="evidence" value="ECO:0007669"/>
    <property type="project" value="InterPro"/>
</dbReference>
<feature type="domain" description="Replication origin-binding protein" evidence="1">
    <location>
        <begin position="67"/>
        <end position="215"/>
    </location>
</feature>
<organism evidence="2 3">
    <name type="scientific">Paraglomus occultum</name>
    <dbReference type="NCBI Taxonomy" id="144539"/>
    <lineage>
        <taxon>Eukaryota</taxon>
        <taxon>Fungi</taxon>
        <taxon>Fungi incertae sedis</taxon>
        <taxon>Mucoromycota</taxon>
        <taxon>Glomeromycotina</taxon>
        <taxon>Glomeromycetes</taxon>
        <taxon>Paraglomerales</taxon>
        <taxon>Paraglomeraceae</taxon>
        <taxon>Paraglomus</taxon>
    </lineage>
</organism>
<dbReference type="SUPFAM" id="SSF52540">
    <property type="entry name" value="P-loop containing nucleoside triphosphate hydrolases"/>
    <property type="match status" value="1"/>
</dbReference>
<gene>
    <name evidence="2" type="ORF">POCULU_LOCUS9204</name>
</gene>
<sequence>QKKGESGIEVVRSDHNKKKVIPRLDRLRARLQHRSQSHSQNNFTAVGKNIEIYNAKTMRSYNLQAKLASGSRHLMLIKGHCGIGKSNETAEEIRTLCHSDGSSVSTLIISGRRSLAHGQKVLFEGFKSYLDLDIRNLNPKDTPKLIISPESIHKLGATGYDVIILDEFETITQNFSGPTMKKPKLSHDVYKSLLQSASLILALDATLDSDSLVHLQNLSKVDSDNSTVIWNKHIRDKRKAIIHINTKKWNAELIGALRQGFTLYIPMFASAEMAEALHRELASHGYKETEKKEIFADINMAVANLDYLIATPVMTCGTVKTCYTLSVIDAMLQNIPIWKRLTVIKTLTPDGKWIYKPNASLETHLYNASRRNASRNDFVSLLTDRLSECGYDINIAEDCPSIDSTVTEDDEGKKLLTNVCAIKKDLDMEKCSLIANARALGEIEALAIRERLEREEDIDPAYRLALQKYNLASLYKKTPEDITVDFVETYSKKEMRTAYSALVQAMDSLDNLRNKHRLIIENDSREKASCDSLLPKVIALEEILRGIGFPSGIHTSSALSRKDFDASLSSFLPIYKKNEHRYYAVFGKKWRPHSNYNLKYFTEFLEKPLKEFKISLDRKKDRNKQPTHLRLEIDGHLKKVLSGACSTTVNPSKPNHNLTAEKKIPEPAISLSSEFLIKNESDIDMLFHLLQQKHEMSQEKLEQWKADIVFEFRDNTNYWKKERESMDKDDFLKYKRKYEARLGIPTTPRKKELSKLSLALIEYV</sequence>
<name>A0A9N9DFC1_9GLOM</name>
<feature type="non-terminal residue" evidence="2">
    <location>
        <position position="1"/>
    </location>
</feature>
<dbReference type="Proteomes" id="UP000789572">
    <property type="component" value="Unassembled WGS sequence"/>
</dbReference>
<evidence type="ECO:0000259" key="1">
    <source>
        <dbReference type="Pfam" id="PF02399"/>
    </source>
</evidence>